<dbReference type="AlphaFoldDB" id="A0A941DIL2"/>
<dbReference type="Proteomes" id="UP000680067">
    <property type="component" value="Unassembled WGS sequence"/>
</dbReference>
<dbReference type="InterPro" id="IPR009057">
    <property type="entry name" value="Homeodomain-like_sf"/>
</dbReference>
<evidence type="ECO:0000256" key="3">
    <source>
        <dbReference type="ARBA" id="ARBA00023163"/>
    </source>
</evidence>
<dbReference type="SUPFAM" id="SSF46689">
    <property type="entry name" value="Homeodomain-like"/>
    <property type="match status" value="2"/>
</dbReference>
<dbReference type="GO" id="GO:0043565">
    <property type="term" value="F:sequence-specific DNA binding"/>
    <property type="evidence" value="ECO:0007669"/>
    <property type="project" value="InterPro"/>
</dbReference>
<comment type="caution">
    <text evidence="5">The sequence shown here is derived from an EMBL/GenBank/DDBJ whole genome shotgun (WGS) entry which is preliminary data.</text>
</comment>
<keyword evidence="6" id="KW-1185">Reference proteome</keyword>
<gene>
    <name evidence="5" type="ORF">KDM89_05695</name>
</gene>
<dbReference type="Pfam" id="PF06445">
    <property type="entry name" value="GyrI-like"/>
    <property type="match status" value="1"/>
</dbReference>
<dbReference type="InterPro" id="IPR050908">
    <property type="entry name" value="SmbC-like"/>
</dbReference>
<dbReference type="Gene3D" id="3.20.80.10">
    <property type="entry name" value="Regulatory factor, effector binding domain"/>
    <property type="match status" value="1"/>
</dbReference>
<keyword evidence="2" id="KW-0238">DNA-binding</keyword>
<dbReference type="Gene3D" id="1.10.10.60">
    <property type="entry name" value="Homeodomain-like"/>
    <property type="match status" value="2"/>
</dbReference>
<dbReference type="SMART" id="SM00871">
    <property type="entry name" value="AraC_E_bind"/>
    <property type="match status" value="1"/>
</dbReference>
<proteinExistence type="predicted"/>
<dbReference type="RefSeq" id="WP_212686977.1">
    <property type="nucleotide sequence ID" value="NZ_JAGSPN010000003.1"/>
</dbReference>
<dbReference type="PROSITE" id="PS01124">
    <property type="entry name" value="HTH_ARAC_FAMILY_2"/>
    <property type="match status" value="1"/>
</dbReference>
<keyword evidence="1" id="KW-0805">Transcription regulation</keyword>
<dbReference type="PANTHER" id="PTHR40055:SF1">
    <property type="entry name" value="TRANSCRIPTIONAL REGULATOR YGIV-RELATED"/>
    <property type="match status" value="1"/>
</dbReference>
<name>A0A941DIL2_9BURK</name>
<feature type="domain" description="HTH araC/xylS-type" evidence="4">
    <location>
        <begin position="34"/>
        <end position="132"/>
    </location>
</feature>
<organism evidence="5 6">
    <name type="scientific">Undibacterium luofuense</name>
    <dbReference type="NCBI Taxonomy" id="2828733"/>
    <lineage>
        <taxon>Bacteria</taxon>
        <taxon>Pseudomonadati</taxon>
        <taxon>Pseudomonadota</taxon>
        <taxon>Betaproteobacteria</taxon>
        <taxon>Burkholderiales</taxon>
        <taxon>Oxalobacteraceae</taxon>
        <taxon>Undibacterium</taxon>
    </lineage>
</organism>
<evidence type="ECO:0000313" key="5">
    <source>
        <dbReference type="EMBL" id="MBR7781622.1"/>
    </source>
</evidence>
<evidence type="ECO:0000259" key="4">
    <source>
        <dbReference type="PROSITE" id="PS01124"/>
    </source>
</evidence>
<dbReference type="InterPro" id="IPR018062">
    <property type="entry name" value="HTH_AraC-typ_CS"/>
</dbReference>
<dbReference type="PANTHER" id="PTHR40055">
    <property type="entry name" value="TRANSCRIPTIONAL REGULATOR YGIV-RELATED"/>
    <property type="match status" value="1"/>
</dbReference>
<dbReference type="InterPro" id="IPR020449">
    <property type="entry name" value="Tscrpt_reg_AraC-type_HTH"/>
</dbReference>
<sequence length="315" mass="35381">MKHRRGTLQAYQHGNHVIMNLLSPLQQSYERRLIRVTQYLHAHLDQPLDLQTLADLACMSPYHWHRIYQGIHGESVIATLKRLRMQKAAALLLHTSTAVKEIAVQVGYPNLQSFTRTFTQTYGTPPARFREAGVAPVLPDAAQMQTHYPVRLCHQPSQQLIQLAHQGSYMEIGRAFDVLNACAGQRGWIVPDTEWMGIYPDDPVITPEADLQSFAAISVRESQQTALPAGFTTRQLPAGTYAVLRYQGPYSAMQPVYQWFCGQWLPASGYEVAAHPPFEKYLNNPRQTAPADLLTDIYLLLNPVSEDANSEGKSS</sequence>
<dbReference type="InterPro" id="IPR018060">
    <property type="entry name" value="HTH_AraC"/>
</dbReference>
<dbReference type="PRINTS" id="PR00032">
    <property type="entry name" value="HTHARAC"/>
</dbReference>
<dbReference type="GO" id="GO:0003700">
    <property type="term" value="F:DNA-binding transcription factor activity"/>
    <property type="evidence" value="ECO:0007669"/>
    <property type="project" value="InterPro"/>
</dbReference>
<evidence type="ECO:0000256" key="2">
    <source>
        <dbReference type="ARBA" id="ARBA00023125"/>
    </source>
</evidence>
<dbReference type="InterPro" id="IPR029442">
    <property type="entry name" value="GyrI-like"/>
</dbReference>
<keyword evidence="3" id="KW-0804">Transcription</keyword>
<dbReference type="EMBL" id="JAGSPN010000003">
    <property type="protein sequence ID" value="MBR7781622.1"/>
    <property type="molecule type" value="Genomic_DNA"/>
</dbReference>
<dbReference type="Pfam" id="PF12833">
    <property type="entry name" value="HTH_18"/>
    <property type="match status" value="1"/>
</dbReference>
<dbReference type="SUPFAM" id="SSF55136">
    <property type="entry name" value="Probable bacterial effector-binding domain"/>
    <property type="match status" value="1"/>
</dbReference>
<dbReference type="PROSITE" id="PS00041">
    <property type="entry name" value="HTH_ARAC_FAMILY_1"/>
    <property type="match status" value="1"/>
</dbReference>
<dbReference type="SMART" id="SM00342">
    <property type="entry name" value="HTH_ARAC"/>
    <property type="match status" value="1"/>
</dbReference>
<evidence type="ECO:0000256" key="1">
    <source>
        <dbReference type="ARBA" id="ARBA00023015"/>
    </source>
</evidence>
<protein>
    <submittedName>
        <fullName evidence="5">AraC family transcriptional regulator</fullName>
    </submittedName>
</protein>
<reference evidence="5" key="1">
    <citation type="submission" date="2021-04" db="EMBL/GenBank/DDBJ databases">
        <title>novel species isolated from subtropical streams in China.</title>
        <authorList>
            <person name="Lu H."/>
        </authorList>
    </citation>
    <scope>NUCLEOTIDE SEQUENCE</scope>
    <source>
        <strain evidence="5">LFS511W</strain>
    </source>
</reference>
<dbReference type="InterPro" id="IPR011256">
    <property type="entry name" value="Reg_factor_effector_dom_sf"/>
</dbReference>
<evidence type="ECO:0000313" key="6">
    <source>
        <dbReference type="Proteomes" id="UP000680067"/>
    </source>
</evidence>
<dbReference type="InterPro" id="IPR010499">
    <property type="entry name" value="AraC_E-bd"/>
</dbReference>
<accession>A0A941DIL2</accession>